<dbReference type="RefSeq" id="WP_194115779.1">
    <property type="nucleotide sequence ID" value="NZ_JADFUA010000003.1"/>
</dbReference>
<dbReference type="EMBL" id="JADFUA010000003">
    <property type="protein sequence ID" value="MBE9609271.1"/>
    <property type="molecule type" value="Genomic_DNA"/>
</dbReference>
<sequence>MNCSGCGAPLALNQPLCPACGLHNAVDLLAIGEYRVLAERSRLQCPNGCGDLQLLQLGAGLDLAAGFCPQCKGLQFAPGAVQRAVDRVARQAREINRERICTILHQRVSQASGRYRSCPVCRLAMDRRAYSPNIALLIDECPRHGTWLDAGKFTVLVEWLEAGGAQQAQEQADNIQRLDQAIGHAPRQPRRRVAPLTVLRIVLAGAALKGLATGDFIPLVVLTLIIGLGWRWLR</sequence>
<feature type="transmembrane region" description="Helical" evidence="1">
    <location>
        <begin position="216"/>
        <end position="233"/>
    </location>
</feature>
<reference evidence="2 3" key="1">
    <citation type="submission" date="2020-10" db="EMBL/GenBank/DDBJ databases">
        <title>The genome sequence of Chitinilyticum litopenaei 4Y14.</title>
        <authorList>
            <person name="Liu Y."/>
        </authorList>
    </citation>
    <scope>NUCLEOTIDE SEQUENCE [LARGE SCALE GENOMIC DNA]</scope>
    <source>
        <strain evidence="2 3">4Y14</strain>
    </source>
</reference>
<evidence type="ECO:0008006" key="4">
    <source>
        <dbReference type="Google" id="ProtNLM"/>
    </source>
</evidence>
<evidence type="ECO:0000313" key="2">
    <source>
        <dbReference type="EMBL" id="MBE9609271.1"/>
    </source>
</evidence>
<keyword evidence="1" id="KW-0812">Transmembrane</keyword>
<dbReference type="Proteomes" id="UP000604481">
    <property type="component" value="Unassembled WGS sequence"/>
</dbReference>
<dbReference type="AlphaFoldDB" id="A0A8J7FMK6"/>
<gene>
    <name evidence="2" type="ORF">INR99_07910</name>
</gene>
<proteinExistence type="predicted"/>
<comment type="caution">
    <text evidence="2">The sequence shown here is derived from an EMBL/GenBank/DDBJ whole genome shotgun (WGS) entry which is preliminary data.</text>
</comment>
<keyword evidence="3" id="KW-1185">Reference proteome</keyword>
<accession>A0A8J7FMK6</accession>
<evidence type="ECO:0000256" key="1">
    <source>
        <dbReference type="SAM" id="Phobius"/>
    </source>
</evidence>
<keyword evidence="1" id="KW-1133">Transmembrane helix</keyword>
<evidence type="ECO:0000313" key="3">
    <source>
        <dbReference type="Proteomes" id="UP000604481"/>
    </source>
</evidence>
<name>A0A8J7FMK6_9NEIS</name>
<organism evidence="2 3">
    <name type="scientific">Chitinilyticum piscinae</name>
    <dbReference type="NCBI Taxonomy" id="2866724"/>
    <lineage>
        <taxon>Bacteria</taxon>
        <taxon>Pseudomonadati</taxon>
        <taxon>Pseudomonadota</taxon>
        <taxon>Betaproteobacteria</taxon>
        <taxon>Neisseriales</taxon>
        <taxon>Chitinibacteraceae</taxon>
        <taxon>Chitinilyticum</taxon>
    </lineage>
</organism>
<keyword evidence="1" id="KW-0472">Membrane</keyword>
<protein>
    <recommendedName>
        <fullName evidence="4">Transcription factor zinc-finger domain-containing protein</fullName>
    </recommendedName>
</protein>